<evidence type="ECO:0000313" key="8">
    <source>
        <dbReference type="Proteomes" id="UP000193240"/>
    </source>
</evidence>
<evidence type="ECO:0000256" key="4">
    <source>
        <dbReference type="ARBA" id="ARBA00023136"/>
    </source>
</evidence>
<dbReference type="InParanoid" id="A0A1Y2LK88"/>
<dbReference type="GO" id="GO:0071944">
    <property type="term" value="C:cell periphery"/>
    <property type="evidence" value="ECO:0007669"/>
    <property type="project" value="UniProtKB-ARBA"/>
</dbReference>
<feature type="compositionally biased region" description="Low complexity" evidence="5">
    <location>
        <begin position="168"/>
        <end position="179"/>
    </location>
</feature>
<protein>
    <recommendedName>
        <fullName evidence="9">Mid2 domain-containing protein</fullName>
    </recommendedName>
</protein>
<organism evidence="7 8">
    <name type="scientific">Epicoccum nigrum</name>
    <name type="common">Soil fungus</name>
    <name type="synonym">Epicoccum purpurascens</name>
    <dbReference type="NCBI Taxonomy" id="105696"/>
    <lineage>
        <taxon>Eukaryota</taxon>
        <taxon>Fungi</taxon>
        <taxon>Dikarya</taxon>
        <taxon>Ascomycota</taxon>
        <taxon>Pezizomycotina</taxon>
        <taxon>Dothideomycetes</taxon>
        <taxon>Pleosporomycetidae</taxon>
        <taxon>Pleosporales</taxon>
        <taxon>Pleosporineae</taxon>
        <taxon>Didymellaceae</taxon>
        <taxon>Epicoccum</taxon>
    </lineage>
</organism>
<feature type="region of interest" description="Disordered" evidence="5">
    <location>
        <begin position="168"/>
        <end position="207"/>
    </location>
</feature>
<comment type="subcellular location">
    <subcellularLocation>
        <location evidence="1">Membrane</location>
        <topology evidence="1">Single-pass membrane protein</topology>
    </subcellularLocation>
</comment>
<keyword evidence="2 6" id="KW-0812">Transmembrane</keyword>
<feature type="region of interest" description="Disordered" evidence="5">
    <location>
        <begin position="283"/>
        <end position="306"/>
    </location>
</feature>
<dbReference type="STRING" id="105696.A0A1Y2LK88"/>
<evidence type="ECO:0000256" key="5">
    <source>
        <dbReference type="SAM" id="MobiDB-lite"/>
    </source>
</evidence>
<feature type="transmembrane region" description="Helical" evidence="6">
    <location>
        <begin position="213"/>
        <end position="235"/>
    </location>
</feature>
<dbReference type="AlphaFoldDB" id="A0A1Y2LK88"/>
<keyword evidence="4 6" id="KW-0472">Membrane</keyword>
<evidence type="ECO:0008006" key="9">
    <source>
        <dbReference type="Google" id="ProtNLM"/>
    </source>
</evidence>
<dbReference type="PANTHER" id="PTHR15549:SF30">
    <property type="entry name" value="MID2 DOMAIN-CONTAINING PROTEIN"/>
    <property type="match status" value="1"/>
</dbReference>
<keyword evidence="8" id="KW-1185">Reference proteome</keyword>
<name>A0A1Y2LK88_EPING</name>
<dbReference type="GO" id="GO:0016020">
    <property type="term" value="C:membrane"/>
    <property type="evidence" value="ECO:0007669"/>
    <property type="project" value="UniProtKB-SubCell"/>
</dbReference>
<evidence type="ECO:0000256" key="2">
    <source>
        <dbReference type="ARBA" id="ARBA00022692"/>
    </source>
</evidence>
<keyword evidence="3 6" id="KW-1133">Transmembrane helix</keyword>
<dbReference type="OMA" id="NASHYAY"/>
<dbReference type="EMBL" id="KZ107860">
    <property type="protein sequence ID" value="OSS44019.1"/>
    <property type="molecule type" value="Genomic_DNA"/>
</dbReference>
<feature type="compositionally biased region" description="Polar residues" evidence="5">
    <location>
        <begin position="197"/>
        <end position="207"/>
    </location>
</feature>
<dbReference type="InterPro" id="IPR051694">
    <property type="entry name" value="Immunoregulatory_rcpt-like"/>
</dbReference>
<proteinExistence type="predicted"/>
<dbReference type="Proteomes" id="UP000193240">
    <property type="component" value="Unassembled WGS sequence"/>
</dbReference>
<sequence length="306" mass="32012">MASCWNLKGTQSPFDGKTHVPCNMTAVEAGGHSTCCPIGDLCLTNGMCLNVGDSNKKNWYWRTACTDKDWKDPACPRFCEEIEPTRNTGLIFNCLKPDSWCCAYVGDKGLKGWSSRASVNTTCCAIPDLTFSAEDPVVYATAAVPVTVSIRSTSIILSTSTTLSAISQATTGETATGTADLPSEDSTGAPSGEPSGAPSQDASSSGLSTGAKVGLGVGIPVGVLGLLAIGAFLWMRRKKRATGPKNVSEMYAQTDNKGAAPPYKETAMNQQGAAIYRHEAPSTQAAVELPAQVKSHELPPQTGPAQ</sequence>
<evidence type="ECO:0000256" key="1">
    <source>
        <dbReference type="ARBA" id="ARBA00004167"/>
    </source>
</evidence>
<gene>
    <name evidence="7" type="ORF">B5807_11355</name>
</gene>
<evidence type="ECO:0000256" key="3">
    <source>
        <dbReference type="ARBA" id="ARBA00022989"/>
    </source>
</evidence>
<evidence type="ECO:0000313" key="7">
    <source>
        <dbReference type="EMBL" id="OSS44019.1"/>
    </source>
</evidence>
<accession>A0A1Y2LK88</accession>
<dbReference type="PANTHER" id="PTHR15549">
    <property type="entry name" value="PAIRED IMMUNOGLOBULIN-LIKE TYPE 2 RECEPTOR"/>
    <property type="match status" value="1"/>
</dbReference>
<evidence type="ECO:0000256" key="6">
    <source>
        <dbReference type="SAM" id="Phobius"/>
    </source>
</evidence>
<reference evidence="7 8" key="1">
    <citation type="journal article" date="2017" name="Genome Announc.">
        <title>Genome sequence of the saprophytic ascomycete Epicoccum nigrum ICMP 19927 strain isolated from New Zealand.</title>
        <authorList>
            <person name="Fokin M."/>
            <person name="Fleetwood D."/>
            <person name="Weir B.S."/>
            <person name="Villas-Boas S.G."/>
        </authorList>
    </citation>
    <scope>NUCLEOTIDE SEQUENCE [LARGE SCALE GENOMIC DNA]</scope>
    <source>
        <strain evidence="7 8">ICMP 19927</strain>
    </source>
</reference>